<evidence type="ECO:0000313" key="2">
    <source>
        <dbReference type="Proteomes" id="UP001232245"/>
    </source>
</evidence>
<proteinExistence type="predicted"/>
<name>A0ABT9Z3D0_9BACI</name>
<protein>
    <submittedName>
        <fullName evidence="1">Catechol 2,3-dioxygenase-like lactoylglutathione lyase family enzyme</fullName>
    </submittedName>
</protein>
<evidence type="ECO:0000313" key="1">
    <source>
        <dbReference type="EMBL" id="MDQ0226474.1"/>
    </source>
</evidence>
<organism evidence="1 2">
    <name type="scientific">Metabacillus niabensis</name>
    <dbReference type="NCBI Taxonomy" id="324854"/>
    <lineage>
        <taxon>Bacteria</taxon>
        <taxon>Bacillati</taxon>
        <taxon>Bacillota</taxon>
        <taxon>Bacilli</taxon>
        <taxon>Bacillales</taxon>
        <taxon>Bacillaceae</taxon>
        <taxon>Metabacillus</taxon>
    </lineage>
</organism>
<comment type="caution">
    <text evidence="1">The sequence shown here is derived from an EMBL/GenBank/DDBJ whole genome shotgun (WGS) entry which is preliminary data.</text>
</comment>
<dbReference type="EMBL" id="JAUSTZ010000005">
    <property type="protein sequence ID" value="MDQ0226474.1"/>
    <property type="molecule type" value="Genomic_DNA"/>
</dbReference>
<gene>
    <name evidence="1" type="ORF">J2S02_002819</name>
</gene>
<keyword evidence="2" id="KW-1185">Reference proteome</keyword>
<dbReference type="InterPro" id="IPR029068">
    <property type="entry name" value="Glyas_Bleomycin-R_OHBP_Dase"/>
</dbReference>
<accession>A0ABT9Z3D0</accession>
<reference evidence="1 2" key="1">
    <citation type="submission" date="2023-07" db="EMBL/GenBank/DDBJ databases">
        <title>Genomic Encyclopedia of Type Strains, Phase IV (KMG-IV): sequencing the most valuable type-strain genomes for metagenomic binning, comparative biology and taxonomic classification.</title>
        <authorList>
            <person name="Goeker M."/>
        </authorList>
    </citation>
    <scope>NUCLEOTIDE SEQUENCE [LARGE SCALE GENOMIC DNA]</scope>
    <source>
        <strain evidence="1 2">DSM 17723</strain>
    </source>
</reference>
<dbReference type="Proteomes" id="UP001232245">
    <property type="component" value="Unassembled WGS sequence"/>
</dbReference>
<sequence length="63" mass="7133">MIIGLHHVQITIPKGGEKEGKNFYCHLLGLPEIEKPKSLKGRGGFWLASRKRASTCWNRGKCR</sequence>
<dbReference type="Gene3D" id="3.10.180.10">
    <property type="entry name" value="2,3-Dihydroxybiphenyl 1,2-Dioxygenase, domain 1"/>
    <property type="match status" value="1"/>
</dbReference>